<dbReference type="AlphaFoldDB" id="A0A108UBZ4"/>
<dbReference type="RefSeq" id="WP_036106498.1">
    <property type="nucleotide sequence ID" value="NZ_JAJA02000001.1"/>
</dbReference>
<accession>A0A108UBZ4</accession>
<evidence type="ECO:0000313" key="1">
    <source>
        <dbReference type="EMBL" id="KWS06421.1"/>
    </source>
</evidence>
<organism evidence="1 2">
    <name type="scientific">Lysobacter capsici AZ78</name>
    <dbReference type="NCBI Taxonomy" id="1444315"/>
    <lineage>
        <taxon>Bacteria</taxon>
        <taxon>Pseudomonadati</taxon>
        <taxon>Pseudomonadota</taxon>
        <taxon>Gammaproteobacteria</taxon>
        <taxon>Lysobacterales</taxon>
        <taxon>Lysobacteraceae</taxon>
        <taxon>Lysobacter</taxon>
    </lineage>
</organism>
<dbReference type="OrthoDB" id="6024489at2"/>
<gene>
    <name evidence="1" type="ORF">AZ78_3977</name>
</gene>
<dbReference type="EMBL" id="JAJA02000001">
    <property type="protein sequence ID" value="KWS06421.1"/>
    <property type="molecule type" value="Genomic_DNA"/>
</dbReference>
<protein>
    <submittedName>
        <fullName evidence="1">Uncharacterized protein</fullName>
    </submittedName>
</protein>
<dbReference type="GeneID" id="97905226"/>
<proteinExistence type="predicted"/>
<dbReference type="Proteomes" id="UP000023435">
    <property type="component" value="Unassembled WGS sequence"/>
</dbReference>
<name>A0A108UBZ4_9GAMM</name>
<evidence type="ECO:0000313" key="2">
    <source>
        <dbReference type="Proteomes" id="UP000023435"/>
    </source>
</evidence>
<comment type="caution">
    <text evidence="1">The sequence shown here is derived from an EMBL/GenBank/DDBJ whole genome shotgun (WGS) entry which is preliminary data.</text>
</comment>
<keyword evidence="2" id="KW-1185">Reference proteome</keyword>
<sequence>MTDTTRAHHMKAKYMLASSALQDPVWFVNTFAADSGEEALRKFWRLLGEDLPAEDRVEAEGLQVDRVRLGADGPKLLVLTLPAPRKRNEAYYLAAALLPGKLRFFCLESSVSATDGSAMTVLAELAPEGRYNWGPGSAAEIRDFVESLGALLSDADARPLSFVEMQLA</sequence>
<reference evidence="1 2" key="1">
    <citation type="journal article" date="2014" name="Genome Announc.">
        <title>Draft Genome Sequence of Lysobacter capsici AZ78, a Bacterium Antagonistic to Plant-Pathogenic Oomycetes.</title>
        <authorList>
            <person name="Puopolo G."/>
            <person name="Sonego P."/>
            <person name="Engelen K."/>
            <person name="Pertot I."/>
        </authorList>
    </citation>
    <scope>NUCLEOTIDE SEQUENCE [LARGE SCALE GENOMIC DNA]</scope>
    <source>
        <strain evidence="1 2">AZ78</strain>
    </source>
</reference>